<organism evidence="2">
    <name type="scientific">Opuntia streptacantha</name>
    <name type="common">Prickly pear cactus</name>
    <name type="synonym">Opuntia cardona</name>
    <dbReference type="NCBI Taxonomy" id="393608"/>
    <lineage>
        <taxon>Eukaryota</taxon>
        <taxon>Viridiplantae</taxon>
        <taxon>Streptophyta</taxon>
        <taxon>Embryophyta</taxon>
        <taxon>Tracheophyta</taxon>
        <taxon>Spermatophyta</taxon>
        <taxon>Magnoliopsida</taxon>
        <taxon>eudicotyledons</taxon>
        <taxon>Gunneridae</taxon>
        <taxon>Pentapetalae</taxon>
        <taxon>Caryophyllales</taxon>
        <taxon>Cactineae</taxon>
        <taxon>Cactaceae</taxon>
        <taxon>Opuntioideae</taxon>
        <taxon>Opuntia</taxon>
    </lineage>
</organism>
<evidence type="ECO:0000256" key="1">
    <source>
        <dbReference type="SAM" id="MobiDB-lite"/>
    </source>
</evidence>
<evidence type="ECO:0000313" key="2">
    <source>
        <dbReference type="EMBL" id="MBA4619084.1"/>
    </source>
</evidence>
<reference evidence="2" key="1">
    <citation type="journal article" date="2013" name="J. Plant Res.">
        <title>Effect of fungi and light on seed germination of three Opuntia species from semiarid lands of central Mexico.</title>
        <authorList>
            <person name="Delgado-Sanchez P."/>
            <person name="Jimenez-Bremont J.F."/>
            <person name="Guerrero-Gonzalez Mde L."/>
            <person name="Flores J."/>
        </authorList>
    </citation>
    <scope>NUCLEOTIDE SEQUENCE</scope>
    <source>
        <tissue evidence="2">Cladode</tissue>
    </source>
</reference>
<name>A0A7C9CME5_OPUST</name>
<dbReference type="PANTHER" id="PTHR33785">
    <property type="entry name" value="OS06G0550800 PROTEIN"/>
    <property type="match status" value="1"/>
</dbReference>
<reference evidence="2" key="2">
    <citation type="submission" date="2020-07" db="EMBL/GenBank/DDBJ databases">
        <authorList>
            <person name="Vera ALvarez R."/>
            <person name="Arias-Moreno D.M."/>
            <person name="Jimenez-Jacinto V."/>
            <person name="Jimenez-Bremont J.F."/>
            <person name="Swaminathan K."/>
            <person name="Moose S.P."/>
            <person name="Guerrero-Gonzalez M.L."/>
            <person name="Marino-Ramirez L."/>
            <person name="Landsman D."/>
            <person name="Rodriguez-Kessler M."/>
            <person name="Delgado-Sanchez P."/>
        </authorList>
    </citation>
    <scope>NUCLEOTIDE SEQUENCE</scope>
    <source>
        <tissue evidence="2">Cladode</tissue>
    </source>
</reference>
<proteinExistence type="predicted"/>
<feature type="compositionally biased region" description="Basic and acidic residues" evidence="1">
    <location>
        <begin position="197"/>
        <end position="206"/>
    </location>
</feature>
<protein>
    <submittedName>
        <fullName evidence="2">Uncharacterized protein</fullName>
    </submittedName>
</protein>
<sequence length="262" mass="29949">MAEIHSLLMAMDRLWFHHVILLSEPISIIWSKGIDVSPICSQSSMLSSDNPQLNEHKTSITSPANSVSQDSCDKEVAEEEERKAAIDETEQPTSENKNQIVKKGKSRPPCLTFHRHCRSLNYYDDIHRCLKLPRSLSCKTSYDLEQQEVQGFKDLGFQFEKDRLTPRTISVIPGLQRLGEGPESTFNDTNYVTSPMEGKEGEQEEEKRGVLVRPYLSEAWKVKKPNSPLLRLRIARVHNKEDMQKCLMVWAKTVATSIHQGR</sequence>
<feature type="region of interest" description="Disordered" evidence="1">
    <location>
        <begin position="47"/>
        <end position="106"/>
    </location>
</feature>
<feature type="compositionally biased region" description="Polar residues" evidence="1">
    <location>
        <begin position="47"/>
        <end position="70"/>
    </location>
</feature>
<dbReference type="PANTHER" id="PTHR33785:SF2">
    <property type="entry name" value="DUF1685 DOMAIN-CONTAINING PROTEIN"/>
    <property type="match status" value="1"/>
</dbReference>
<feature type="compositionally biased region" description="Basic and acidic residues" evidence="1">
    <location>
        <begin position="71"/>
        <end position="86"/>
    </location>
</feature>
<feature type="region of interest" description="Disordered" evidence="1">
    <location>
        <begin position="178"/>
        <end position="206"/>
    </location>
</feature>
<accession>A0A7C9CME5</accession>
<dbReference type="AlphaFoldDB" id="A0A7C9CME5"/>
<feature type="compositionally biased region" description="Polar residues" evidence="1">
    <location>
        <begin position="184"/>
        <end position="193"/>
    </location>
</feature>
<dbReference type="EMBL" id="GISG01023791">
    <property type="protein sequence ID" value="MBA4619084.1"/>
    <property type="molecule type" value="Transcribed_RNA"/>
</dbReference>